<dbReference type="Gene3D" id="2.60.40.10">
    <property type="entry name" value="Immunoglobulins"/>
    <property type="match status" value="1"/>
</dbReference>
<dbReference type="InterPro" id="IPR016147">
    <property type="entry name" value="Pili_assmbl_chaperone_N"/>
</dbReference>
<proteinExistence type="predicted"/>
<feature type="domain" description="Pili assembly chaperone N-terminal" evidence="1">
    <location>
        <begin position="35"/>
        <end position="149"/>
    </location>
</feature>
<evidence type="ECO:0000313" key="2">
    <source>
        <dbReference type="EMBL" id="KKK75635.1"/>
    </source>
</evidence>
<dbReference type="InterPro" id="IPR008962">
    <property type="entry name" value="PapD-like_sf"/>
</dbReference>
<dbReference type="InterPro" id="IPR013783">
    <property type="entry name" value="Ig-like_fold"/>
</dbReference>
<name>A0A0F8YPG3_9ZZZZ</name>
<dbReference type="GO" id="GO:0071555">
    <property type="term" value="P:cell wall organization"/>
    <property type="evidence" value="ECO:0007669"/>
    <property type="project" value="InterPro"/>
</dbReference>
<dbReference type="SUPFAM" id="SSF49354">
    <property type="entry name" value="PapD-like"/>
    <property type="match status" value="1"/>
</dbReference>
<accession>A0A0F8YPG3</accession>
<comment type="caution">
    <text evidence="2">The sequence shown here is derived from an EMBL/GenBank/DDBJ whole genome shotgun (WGS) entry which is preliminary data.</text>
</comment>
<reference evidence="2" key="1">
    <citation type="journal article" date="2015" name="Nature">
        <title>Complex archaea that bridge the gap between prokaryotes and eukaryotes.</title>
        <authorList>
            <person name="Spang A."/>
            <person name="Saw J.H."/>
            <person name="Jorgensen S.L."/>
            <person name="Zaremba-Niedzwiedzka K."/>
            <person name="Martijn J."/>
            <person name="Lind A.E."/>
            <person name="van Eijk R."/>
            <person name="Schleper C."/>
            <person name="Guy L."/>
            <person name="Ettema T.J."/>
        </authorList>
    </citation>
    <scope>NUCLEOTIDE SEQUENCE</scope>
</reference>
<sequence>MFNSGKVLTLLCVSSLALACAFVFTQSAGAGTFGVSPLRLEMSGAVRTGLITVTNNGDDMMRFQVEASAWTQDKQGRDTYSRTTDLHYYPRILEIKPGQAGVKIPAVKKEKTYRIFIRELPKKDDPSGAAKVTVYMRFGVPVFVKPPNIVNSGELSDISLEGGDLSMRVKNSGNVHFKIGTIGIRGLSADGAPVFSNTINGWYILEGASRIYNTTVQPELCAGTSTLNILVDTDQDDFSGSLKVDESKCRE</sequence>
<gene>
    <name evidence="2" type="ORF">LCGC14_2871750</name>
</gene>
<evidence type="ECO:0000259" key="1">
    <source>
        <dbReference type="Pfam" id="PF00345"/>
    </source>
</evidence>
<dbReference type="Pfam" id="PF00345">
    <property type="entry name" value="PapD_N"/>
    <property type="match status" value="1"/>
</dbReference>
<dbReference type="PROSITE" id="PS51257">
    <property type="entry name" value="PROKAR_LIPOPROTEIN"/>
    <property type="match status" value="1"/>
</dbReference>
<organism evidence="2">
    <name type="scientific">marine sediment metagenome</name>
    <dbReference type="NCBI Taxonomy" id="412755"/>
    <lineage>
        <taxon>unclassified sequences</taxon>
        <taxon>metagenomes</taxon>
        <taxon>ecological metagenomes</taxon>
    </lineage>
</organism>
<dbReference type="AlphaFoldDB" id="A0A0F8YPG3"/>
<dbReference type="InterPro" id="IPR050643">
    <property type="entry name" value="Periplasmic_pilus_chap"/>
</dbReference>
<dbReference type="EMBL" id="LAZR01055773">
    <property type="protein sequence ID" value="KKK75635.1"/>
    <property type="molecule type" value="Genomic_DNA"/>
</dbReference>
<dbReference type="PANTHER" id="PTHR30251:SF4">
    <property type="entry name" value="SLR1668 PROTEIN"/>
    <property type="match status" value="1"/>
</dbReference>
<protein>
    <recommendedName>
        <fullName evidence="1">Pili assembly chaperone N-terminal domain-containing protein</fullName>
    </recommendedName>
</protein>
<dbReference type="GO" id="GO:0030288">
    <property type="term" value="C:outer membrane-bounded periplasmic space"/>
    <property type="evidence" value="ECO:0007669"/>
    <property type="project" value="InterPro"/>
</dbReference>
<dbReference type="PANTHER" id="PTHR30251">
    <property type="entry name" value="PILUS ASSEMBLY CHAPERONE"/>
    <property type="match status" value="1"/>
</dbReference>